<dbReference type="STRING" id="103827.A0A0N5CVK1"/>
<proteinExistence type="predicted"/>
<dbReference type="OMA" id="RTLWIDE"/>
<dbReference type="OrthoDB" id="1517790at2759"/>
<dbReference type="InterPro" id="IPR032675">
    <property type="entry name" value="LRR_dom_sf"/>
</dbReference>
<dbReference type="Proteomes" id="UP000276776">
    <property type="component" value="Unassembled WGS sequence"/>
</dbReference>
<keyword evidence="1" id="KW-0433">Leucine-rich repeat</keyword>
<reference evidence="5" key="1">
    <citation type="submission" date="2016-04" db="UniProtKB">
        <authorList>
            <consortium name="WormBaseParasite"/>
        </authorList>
    </citation>
    <scope>IDENTIFICATION</scope>
</reference>
<dbReference type="InterPro" id="IPR001611">
    <property type="entry name" value="Leu-rich_rpt"/>
</dbReference>
<dbReference type="GO" id="GO:0007010">
    <property type="term" value="P:cytoskeleton organization"/>
    <property type="evidence" value="ECO:0007669"/>
    <property type="project" value="TreeGrafter"/>
</dbReference>
<dbReference type="AlphaFoldDB" id="A0A0N5CVK1"/>
<dbReference type="SUPFAM" id="SSF52058">
    <property type="entry name" value="L domain-like"/>
    <property type="match status" value="1"/>
</dbReference>
<reference evidence="3 4" key="2">
    <citation type="submission" date="2018-11" db="EMBL/GenBank/DDBJ databases">
        <authorList>
            <consortium name="Pathogen Informatics"/>
        </authorList>
    </citation>
    <scope>NUCLEOTIDE SEQUENCE [LARGE SCALE GENOMIC DNA]</scope>
</reference>
<organism evidence="5">
    <name type="scientific">Thelazia callipaeda</name>
    <name type="common">Oriental eyeworm</name>
    <name type="synonym">Parasitic nematode</name>
    <dbReference type="NCBI Taxonomy" id="103827"/>
    <lineage>
        <taxon>Eukaryota</taxon>
        <taxon>Metazoa</taxon>
        <taxon>Ecdysozoa</taxon>
        <taxon>Nematoda</taxon>
        <taxon>Chromadorea</taxon>
        <taxon>Rhabditida</taxon>
        <taxon>Spirurina</taxon>
        <taxon>Spiruromorpha</taxon>
        <taxon>Thelazioidea</taxon>
        <taxon>Thelaziidae</taxon>
        <taxon>Thelazia</taxon>
    </lineage>
</organism>
<accession>A0A0N5CVK1</accession>
<protein>
    <submittedName>
        <fullName evidence="5">Protein C21orf2</fullName>
    </submittedName>
</protein>
<gene>
    <name evidence="3" type="ORF">TCLT_LOCUS4328</name>
</gene>
<evidence type="ECO:0000313" key="5">
    <source>
        <dbReference type="WBParaSite" id="TCLT_0000433901-mRNA-1"/>
    </source>
</evidence>
<dbReference type="EMBL" id="UYYF01004284">
    <property type="protein sequence ID" value="VDN01421.1"/>
    <property type="molecule type" value="Genomic_DNA"/>
</dbReference>
<dbReference type="PANTHER" id="PTHR18849:SF0">
    <property type="entry name" value="CILIA- AND FLAGELLA-ASSOCIATED PROTEIN 410-RELATED"/>
    <property type="match status" value="1"/>
</dbReference>
<dbReference type="PANTHER" id="PTHR18849">
    <property type="entry name" value="LEUCINE RICH REPEAT PROTEIN"/>
    <property type="match status" value="1"/>
</dbReference>
<keyword evidence="2" id="KW-0677">Repeat</keyword>
<name>A0A0N5CVK1_THECL</name>
<keyword evidence="4" id="KW-1185">Reference proteome</keyword>
<evidence type="ECO:0000313" key="3">
    <source>
        <dbReference type="EMBL" id="VDN01421.1"/>
    </source>
</evidence>
<evidence type="ECO:0000256" key="1">
    <source>
        <dbReference type="ARBA" id="ARBA00022614"/>
    </source>
</evidence>
<dbReference type="PROSITE" id="PS51450">
    <property type="entry name" value="LRR"/>
    <property type="match status" value="1"/>
</dbReference>
<sequence length="308" mass="35095">MVRLTESIVYSRTKFTAESVRKLNLWGCDIDDINLCSEMVNLQILSLSMNKVKCLKALKNCARLEELYLRKNEISNLNELEHLKDLKSLKILWIDGNPCTADNMHRAKVLKILPGLTRLDDKRKVNLYSTYIPAVSVEEILNARTDQEVTIITGSDGNNELIETRRVVDTIMPNIPRIQQLITNYIMDQNPVCISQEQPSKLMITSSSDGINEIGNSNLRNSDECRDLSLQMSPPFENESNNAMFRSMYERPKTSQAIINTSQRSSSLPRHQRKSRIISAIGVLLDELDASGLRDVIEEAQCRIKKLR</sequence>
<dbReference type="Gene3D" id="3.80.10.10">
    <property type="entry name" value="Ribonuclease Inhibitor"/>
    <property type="match status" value="1"/>
</dbReference>
<evidence type="ECO:0000256" key="2">
    <source>
        <dbReference type="ARBA" id="ARBA00022737"/>
    </source>
</evidence>
<evidence type="ECO:0000313" key="4">
    <source>
        <dbReference type="Proteomes" id="UP000276776"/>
    </source>
</evidence>
<dbReference type="WBParaSite" id="TCLT_0000433901-mRNA-1">
    <property type="protein sequence ID" value="TCLT_0000433901-mRNA-1"/>
    <property type="gene ID" value="TCLT_0000433901"/>
</dbReference>